<gene>
    <name evidence="3" type="ORF">AB0L16_21005</name>
</gene>
<name>A0ABV3K1J0_STRON</name>
<reference evidence="3 4" key="1">
    <citation type="submission" date="2024-06" db="EMBL/GenBank/DDBJ databases">
        <title>The Natural Products Discovery Center: Release of the First 8490 Sequenced Strains for Exploring Actinobacteria Biosynthetic Diversity.</title>
        <authorList>
            <person name="Kalkreuter E."/>
            <person name="Kautsar S.A."/>
            <person name="Yang D."/>
            <person name="Bader C.D."/>
            <person name="Teijaro C.N."/>
            <person name="Fluegel L."/>
            <person name="Davis C.M."/>
            <person name="Simpson J.R."/>
            <person name="Lauterbach L."/>
            <person name="Steele A.D."/>
            <person name="Gui C."/>
            <person name="Meng S."/>
            <person name="Li G."/>
            <person name="Viehrig K."/>
            <person name="Ye F."/>
            <person name="Su P."/>
            <person name="Kiefer A.F."/>
            <person name="Nichols A."/>
            <person name="Cepeda A.J."/>
            <person name="Yan W."/>
            <person name="Fan B."/>
            <person name="Jiang Y."/>
            <person name="Adhikari A."/>
            <person name="Zheng C.-J."/>
            <person name="Schuster L."/>
            <person name="Cowan T.M."/>
            <person name="Smanski M.J."/>
            <person name="Chevrette M.G."/>
            <person name="De Carvalho L.P.S."/>
            <person name="Shen B."/>
        </authorList>
    </citation>
    <scope>NUCLEOTIDE SEQUENCE [LARGE SCALE GENOMIC DNA]</scope>
    <source>
        <strain evidence="3 4">NPDC052347</strain>
    </source>
</reference>
<dbReference type="EMBL" id="JBFAUK010000017">
    <property type="protein sequence ID" value="MEV5508890.1"/>
    <property type="molecule type" value="Genomic_DNA"/>
</dbReference>
<evidence type="ECO:0000256" key="2">
    <source>
        <dbReference type="RuleBase" id="RU362080"/>
    </source>
</evidence>
<accession>A0ABV3K1J0</accession>
<protein>
    <recommendedName>
        <fullName evidence="2">Antitoxin</fullName>
    </recommendedName>
</protein>
<dbReference type="SUPFAM" id="SSF143120">
    <property type="entry name" value="YefM-like"/>
    <property type="match status" value="1"/>
</dbReference>
<comment type="function">
    <text evidence="2">Antitoxin component of a type II toxin-antitoxin (TA) system.</text>
</comment>
<dbReference type="NCBIfam" id="TIGR01552">
    <property type="entry name" value="phd_fam"/>
    <property type="match status" value="1"/>
</dbReference>
<dbReference type="InterPro" id="IPR006442">
    <property type="entry name" value="Antitoxin_Phd/YefM"/>
</dbReference>
<dbReference type="Proteomes" id="UP001552594">
    <property type="component" value="Unassembled WGS sequence"/>
</dbReference>
<comment type="caution">
    <text evidence="3">The sequence shown here is derived from an EMBL/GenBank/DDBJ whole genome shotgun (WGS) entry which is preliminary data.</text>
</comment>
<evidence type="ECO:0000313" key="4">
    <source>
        <dbReference type="Proteomes" id="UP001552594"/>
    </source>
</evidence>
<evidence type="ECO:0000313" key="3">
    <source>
        <dbReference type="EMBL" id="MEV5508890.1"/>
    </source>
</evidence>
<comment type="similarity">
    <text evidence="1 2">Belongs to the phD/YefM antitoxin family.</text>
</comment>
<keyword evidence="4" id="KW-1185">Reference proteome</keyword>
<dbReference type="Gene3D" id="3.40.1620.10">
    <property type="entry name" value="YefM-like domain"/>
    <property type="match status" value="1"/>
</dbReference>
<dbReference type="RefSeq" id="WP_161968732.1">
    <property type="nucleotide sequence ID" value="NZ_JBFAUK010000017.1"/>
</dbReference>
<organism evidence="3 4">
    <name type="scientific">Streptomyces orinoci</name>
    <name type="common">Streptoverticillium orinoci</name>
    <dbReference type="NCBI Taxonomy" id="67339"/>
    <lineage>
        <taxon>Bacteria</taxon>
        <taxon>Bacillati</taxon>
        <taxon>Actinomycetota</taxon>
        <taxon>Actinomycetes</taxon>
        <taxon>Kitasatosporales</taxon>
        <taxon>Streptomycetaceae</taxon>
        <taxon>Streptomyces</taxon>
    </lineage>
</organism>
<sequence>METYPPAEAREQLGRLVARGRESHEPIAISEGGEPVAALVSLPEPAELQCLRGLSRQ</sequence>
<evidence type="ECO:0000256" key="1">
    <source>
        <dbReference type="ARBA" id="ARBA00009981"/>
    </source>
</evidence>
<dbReference type="InterPro" id="IPR036165">
    <property type="entry name" value="YefM-like_sf"/>
</dbReference>
<dbReference type="Pfam" id="PF02604">
    <property type="entry name" value="PhdYeFM_antitox"/>
    <property type="match status" value="1"/>
</dbReference>
<proteinExistence type="inferred from homology"/>